<evidence type="ECO:0000313" key="1">
    <source>
        <dbReference type="EMBL" id="BAA89255.1"/>
    </source>
</evidence>
<dbReference type="EMBL" id="AB024693">
    <property type="protein sequence ID" value="BAA89255.1"/>
    <property type="molecule type" value="Genomic_DNA"/>
</dbReference>
<dbReference type="Gene3D" id="3.30.200.20">
    <property type="entry name" value="Phosphorylase Kinase, domain 1"/>
    <property type="match status" value="1"/>
</dbReference>
<sequence>MNDAELKKTLENYLSERLKGKTEIHSMVSLSGGACQENFSAQVQVLEGPEKGSYDTVFRTDKGASLLASLSRENEFRVCEFAYNSGVNTPRPFWLETDLKITGSP</sequence>
<organism evidence="1">
    <name type="scientific">Leptospira interrogans serovar Icterohaemorrhagiae</name>
    <dbReference type="NCBI Taxonomy" id="90062"/>
    <lineage>
        <taxon>Bacteria</taxon>
        <taxon>Pseudomonadati</taxon>
        <taxon>Spirochaetota</taxon>
        <taxon>Spirochaetia</taxon>
        <taxon>Leptospirales</taxon>
        <taxon>Leptospiraceae</taxon>
        <taxon>Leptospira</taxon>
    </lineage>
</organism>
<proteinExistence type="predicted"/>
<dbReference type="AlphaFoldDB" id="Q9RAP6"/>
<name>Q9RAP6_LEPIR</name>
<accession>Q9RAP6</accession>
<protein>
    <submittedName>
        <fullName evidence="1">OrfE protein</fullName>
    </submittedName>
</protein>
<reference evidence="1" key="1">
    <citation type="submission" date="1999-03" db="EMBL/GenBank/DDBJ databases">
        <title>Repetitive sequence of Leptospira interrogans serovar icterohaemorrhagiae strain Ictero No. 1: A sensitive probe for demonstration of Leptospira inter rogans strains.</title>
        <authorList>
            <person name="Takahashi Y."/>
            <person name="Kishida M."/>
            <person name="Yamamoto S."/>
            <person name="Fukunaga M."/>
        </authorList>
    </citation>
    <scope>NUCLEOTIDE SEQUENCE</scope>
    <source>
        <strain evidence="1">Ictero No. 1</strain>
    </source>
</reference>
<gene>
    <name evidence="1" type="primary">OrfE</name>
</gene>
<dbReference type="PROSITE" id="PS51257">
    <property type="entry name" value="PROKAR_LIPOPROTEIN"/>
    <property type="match status" value="1"/>
</dbReference>